<dbReference type="InterPro" id="IPR032818">
    <property type="entry name" value="DedA-like"/>
</dbReference>
<gene>
    <name evidence="10" type="ORF">N864_23205</name>
</gene>
<feature type="region of interest" description="Disordered" evidence="8">
    <location>
        <begin position="206"/>
        <end position="229"/>
    </location>
</feature>
<name>W9GES9_9MICO</name>
<dbReference type="GO" id="GO:0005886">
    <property type="term" value="C:plasma membrane"/>
    <property type="evidence" value="ECO:0007669"/>
    <property type="project" value="UniProtKB-SubCell"/>
</dbReference>
<keyword evidence="3 7" id="KW-1003">Cell membrane</keyword>
<reference evidence="11" key="1">
    <citation type="submission" date="2013-08" db="EMBL/GenBank/DDBJ databases">
        <title>Intrasporangium oryzae NRRL B-24470.</title>
        <authorList>
            <person name="Liu H."/>
            <person name="Wang G."/>
        </authorList>
    </citation>
    <scope>NUCLEOTIDE SEQUENCE [LARGE SCALE GENOMIC DNA]</scope>
    <source>
        <strain evidence="11">Q5-1</strain>
    </source>
</reference>
<comment type="similarity">
    <text evidence="2 7">Belongs to the DedA family.</text>
</comment>
<dbReference type="EMBL" id="AWQS01000227">
    <property type="protein sequence ID" value="EWT04535.1"/>
    <property type="molecule type" value="Genomic_DNA"/>
</dbReference>
<dbReference type="Pfam" id="PF09335">
    <property type="entry name" value="VTT_dom"/>
    <property type="match status" value="1"/>
</dbReference>
<evidence type="ECO:0000256" key="6">
    <source>
        <dbReference type="ARBA" id="ARBA00023136"/>
    </source>
</evidence>
<organism evidence="10 11">
    <name type="scientific">Intrasporangium chromatireducens Q5-1</name>
    <dbReference type="NCBI Taxonomy" id="584657"/>
    <lineage>
        <taxon>Bacteria</taxon>
        <taxon>Bacillati</taxon>
        <taxon>Actinomycetota</taxon>
        <taxon>Actinomycetes</taxon>
        <taxon>Micrococcales</taxon>
        <taxon>Intrasporangiaceae</taxon>
        <taxon>Intrasporangium</taxon>
    </lineage>
</organism>
<feature type="transmembrane region" description="Helical" evidence="7">
    <location>
        <begin position="145"/>
        <end position="164"/>
    </location>
</feature>
<evidence type="ECO:0000256" key="7">
    <source>
        <dbReference type="RuleBase" id="RU367016"/>
    </source>
</evidence>
<evidence type="ECO:0000313" key="11">
    <source>
        <dbReference type="Proteomes" id="UP000019494"/>
    </source>
</evidence>
<keyword evidence="11" id="KW-1185">Reference proteome</keyword>
<dbReference type="PANTHER" id="PTHR30353:SF15">
    <property type="entry name" value="INNER MEMBRANE PROTEIN YABI"/>
    <property type="match status" value="1"/>
</dbReference>
<evidence type="ECO:0000259" key="9">
    <source>
        <dbReference type="Pfam" id="PF09335"/>
    </source>
</evidence>
<dbReference type="AlphaFoldDB" id="W9GES9"/>
<dbReference type="OrthoDB" id="9813426at2"/>
<evidence type="ECO:0000256" key="2">
    <source>
        <dbReference type="ARBA" id="ARBA00010792"/>
    </source>
</evidence>
<protein>
    <submittedName>
        <fullName evidence="10">Membrane protein</fullName>
    </submittedName>
</protein>
<evidence type="ECO:0000256" key="1">
    <source>
        <dbReference type="ARBA" id="ARBA00004651"/>
    </source>
</evidence>
<keyword evidence="5 7" id="KW-1133">Transmembrane helix</keyword>
<proteinExistence type="inferred from homology"/>
<dbReference type="RefSeq" id="WP_051518770.1">
    <property type="nucleotide sequence ID" value="NZ_AWQS01000227.1"/>
</dbReference>
<comment type="caution">
    <text evidence="10">The sequence shown here is derived from an EMBL/GenBank/DDBJ whole genome shotgun (WGS) entry which is preliminary data.</text>
</comment>
<dbReference type="PANTHER" id="PTHR30353">
    <property type="entry name" value="INNER MEMBRANE PROTEIN DEDA-RELATED"/>
    <property type="match status" value="1"/>
</dbReference>
<keyword evidence="4 7" id="KW-0812">Transmembrane</keyword>
<evidence type="ECO:0000256" key="8">
    <source>
        <dbReference type="SAM" id="MobiDB-lite"/>
    </source>
</evidence>
<dbReference type="PATRIC" id="fig|584657.3.peg.3583"/>
<evidence type="ECO:0000256" key="3">
    <source>
        <dbReference type="ARBA" id="ARBA00022475"/>
    </source>
</evidence>
<dbReference type="Proteomes" id="UP000019494">
    <property type="component" value="Unassembled WGS sequence"/>
</dbReference>
<accession>W9GES9</accession>
<keyword evidence="6 7" id="KW-0472">Membrane</keyword>
<comment type="subcellular location">
    <subcellularLocation>
        <location evidence="1 7">Cell membrane</location>
        <topology evidence="1 7">Multi-pass membrane protein</topology>
    </subcellularLocation>
</comment>
<feature type="transmembrane region" description="Helical" evidence="7">
    <location>
        <begin position="47"/>
        <end position="73"/>
    </location>
</feature>
<evidence type="ECO:0000313" key="10">
    <source>
        <dbReference type="EMBL" id="EWT04535.1"/>
    </source>
</evidence>
<evidence type="ECO:0000256" key="4">
    <source>
        <dbReference type="ARBA" id="ARBA00022692"/>
    </source>
</evidence>
<feature type="domain" description="VTT" evidence="9">
    <location>
        <begin position="40"/>
        <end position="164"/>
    </location>
</feature>
<sequence>MPSFLDNVVHDILNLPAWLVYVVVGGLVFLEDAIFVGFILPGETVAILGGVAASLGHVHFSVILGIVVVAAILGDTVGFEIGKHFGPRVMALRPLRKHRKRLENAQDMLANRGGVAVFLGRWTAFFRAVMPALAGMSGMHYPTFLMWNAAGGIAWGATVVSIGYVAGNSYARVEKWLGRGVAVVIALVVIVALVVWSVRRRRHEARSEGAEPASRAHDEVEADRDARGR</sequence>
<feature type="transmembrane region" description="Helical" evidence="7">
    <location>
        <begin position="113"/>
        <end position="133"/>
    </location>
</feature>
<dbReference type="InterPro" id="IPR032816">
    <property type="entry name" value="VTT_dom"/>
</dbReference>
<evidence type="ECO:0000256" key="5">
    <source>
        <dbReference type="ARBA" id="ARBA00022989"/>
    </source>
</evidence>
<feature type="transmembrane region" description="Helical" evidence="7">
    <location>
        <begin position="176"/>
        <end position="198"/>
    </location>
</feature>